<protein>
    <recommendedName>
        <fullName evidence="9">Thiamine-phosphate synthase</fullName>
        <shortName evidence="9">TP synthase</shortName>
        <shortName evidence="9">TPS</shortName>
        <ecNumber evidence="9">2.5.1.3</ecNumber>
    </recommendedName>
    <alternativeName>
        <fullName evidence="9">Thiamine-phosphate pyrophosphorylase</fullName>
        <shortName evidence="9">TMP pyrophosphorylase</shortName>
        <shortName evidence="9">TMP-PPase</shortName>
    </alternativeName>
</protein>
<dbReference type="PANTHER" id="PTHR20857">
    <property type="entry name" value="THIAMINE-PHOSPHATE PYROPHOSPHORYLASE"/>
    <property type="match status" value="1"/>
</dbReference>
<dbReference type="InterPro" id="IPR036206">
    <property type="entry name" value="ThiamineP_synth_sf"/>
</dbReference>
<dbReference type="Proteomes" id="UP000177230">
    <property type="component" value="Unassembled WGS sequence"/>
</dbReference>
<feature type="binding site" evidence="9">
    <location>
        <position position="173"/>
    </location>
    <ligand>
        <name>2-[(2R,5Z)-2-carboxy-4-methylthiazol-5(2H)-ylidene]ethyl phosphate</name>
        <dbReference type="ChEBI" id="CHEBI:62899"/>
    </ligand>
</feature>
<comment type="cofactor">
    <cofactor evidence="9">
        <name>Mg(2+)</name>
        <dbReference type="ChEBI" id="CHEBI:18420"/>
    </cofactor>
    <text evidence="9">Binds 1 Mg(2+) ion per subunit.</text>
</comment>
<dbReference type="SUPFAM" id="SSF51391">
    <property type="entry name" value="Thiamin phosphate synthase"/>
    <property type="match status" value="1"/>
</dbReference>
<dbReference type="Pfam" id="PF02581">
    <property type="entry name" value="TMP-TENI"/>
    <property type="match status" value="1"/>
</dbReference>
<dbReference type="GO" id="GO:0005737">
    <property type="term" value="C:cytoplasm"/>
    <property type="evidence" value="ECO:0007669"/>
    <property type="project" value="TreeGrafter"/>
</dbReference>
<feature type="binding site" evidence="9">
    <location>
        <position position="78"/>
    </location>
    <ligand>
        <name>4-amino-2-methyl-5-(diphosphooxymethyl)pyrimidine</name>
        <dbReference type="ChEBI" id="CHEBI:57841"/>
    </ligand>
</feature>
<gene>
    <name evidence="9" type="primary">thiE</name>
    <name evidence="13" type="ORF">A2024_05450</name>
</gene>
<evidence type="ECO:0000256" key="5">
    <source>
        <dbReference type="ARBA" id="ARBA00022977"/>
    </source>
</evidence>
<feature type="binding site" evidence="9">
    <location>
        <position position="79"/>
    </location>
    <ligand>
        <name>Mg(2+)</name>
        <dbReference type="ChEBI" id="CHEBI:18420"/>
    </ligand>
</feature>
<dbReference type="GO" id="GO:0009229">
    <property type="term" value="P:thiamine diphosphate biosynthetic process"/>
    <property type="evidence" value="ECO:0007669"/>
    <property type="project" value="UniProtKB-UniRule"/>
</dbReference>
<dbReference type="InterPro" id="IPR034291">
    <property type="entry name" value="TMP_synthase"/>
</dbReference>
<dbReference type="FunFam" id="3.20.20.70:FF:000096">
    <property type="entry name" value="Thiamine-phosphate synthase"/>
    <property type="match status" value="1"/>
</dbReference>
<dbReference type="GO" id="GO:0000287">
    <property type="term" value="F:magnesium ion binding"/>
    <property type="evidence" value="ECO:0007669"/>
    <property type="project" value="UniProtKB-UniRule"/>
</dbReference>
<comment type="catalytic activity">
    <reaction evidence="7 9 10">
        <text>2-(2-carboxy-4-methylthiazol-5-yl)ethyl phosphate + 4-amino-2-methyl-5-(diphosphooxymethyl)pyrimidine + 2 H(+) = thiamine phosphate + CO2 + diphosphate</text>
        <dbReference type="Rhea" id="RHEA:47848"/>
        <dbReference type="ChEBI" id="CHEBI:15378"/>
        <dbReference type="ChEBI" id="CHEBI:16526"/>
        <dbReference type="ChEBI" id="CHEBI:33019"/>
        <dbReference type="ChEBI" id="CHEBI:37575"/>
        <dbReference type="ChEBI" id="CHEBI:57841"/>
        <dbReference type="ChEBI" id="CHEBI:62890"/>
        <dbReference type="EC" id="2.5.1.3"/>
    </reaction>
</comment>
<dbReference type="InterPro" id="IPR022998">
    <property type="entry name" value="ThiamineP_synth_TenI"/>
</dbReference>
<organism evidence="13 14">
    <name type="scientific">Candidatus Edwardsbacteria bacterium GWF2_54_11</name>
    <dbReference type="NCBI Taxonomy" id="1817851"/>
    <lineage>
        <taxon>Bacteria</taxon>
        <taxon>Candidatus Edwardsiibacteriota</taxon>
    </lineage>
</organism>
<dbReference type="NCBIfam" id="TIGR00693">
    <property type="entry name" value="thiE"/>
    <property type="match status" value="1"/>
</dbReference>
<feature type="binding site" evidence="9">
    <location>
        <position position="98"/>
    </location>
    <ligand>
        <name>Mg(2+)</name>
        <dbReference type="ChEBI" id="CHEBI:18420"/>
    </ligand>
</feature>
<dbReference type="AlphaFoldDB" id="A0A1F5RFZ8"/>
<dbReference type="UniPathway" id="UPA00060">
    <property type="reaction ID" value="UER00141"/>
</dbReference>
<dbReference type="PANTHER" id="PTHR20857:SF23">
    <property type="entry name" value="THIAMINE BIOSYNTHETIC BIFUNCTIONAL ENZYME"/>
    <property type="match status" value="1"/>
</dbReference>
<dbReference type="GO" id="GO:0004789">
    <property type="term" value="F:thiamine-phosphate diphosphorylase activity"/>
    <property type="evidence" value="ECO:0007669"/>
    <property type="project" value="UniProtKB-UniRule"/>
</dbReference>
<dbReference type="InterPro" id="IPR013785">
    <property type="entry name" value="Aldolase_TIM"/>
</dbReference>
<dbReference type="EC" id="2.5.1.3" evidence="9"/>
<proteinExistence type="inferred from homology"/>
<feature type="domain" description="Thiamine phosphate synthase/TenI" evidence="12">
    <location>
        <begin position="16"/>
        <end position="196"/>
    </location>
</feature>
<comment type="catalytic activity">
    <reaction evidence="6 9 10">
        <text>4-methyl-5-(2-phosphooxyethyl)-thiazole + 4-amino-2-methyl-5-(diphosphooxymethyl)pyrimidine + H(+) = thiamine phosphate + diphosphate</text>
        <dbReference type="Rhea" id="RHEA:22328"/>
        <dbReference type="ChEBI" id="CHEBI:15378"/>
        <dbReference type="ChEBI" id="CHEBI:33019"/>
        <dbReference type="ChEBI" id="CHEBI:37575"/>
        <dbReference type="ChEBI" id="CHEBI:57841"/>
        <dbReference type="ChEBI" id="CHEBI:58296"/>
        <dbReference type="EC" id="2.5.1.3"/>
    </reaction>
</comment>
<evidence type="ECO:0000256" key="7">
    <source>
        <dbReference type="ARBA" id="ARBA00047851"/>
    </source>
</evidence>
<feature type="binding site" evidence="9">
    <location>
        <begin position="142"/>
        <end position="144"/>
    </location>
    <ligand>
        <name>2-[(2R,5Z)-2-carboxy-4-methylthiazol-5(2H)-ylidene]ethyl phosphate</name>
        <dbReference type="ChEBI" id="CHEBI:62899"/>
    </ligand>
</feature>
<evidence type="ECO:0000256" key="3">
    <source>
        <dbReference type="ARBA" id="ARBA00022723"/>
    </source>
</evidence>
<comment type="function">
    <text evidence="9">Condenses 4-methyl-5-(beta-hydroxyethyl)thiazole monophosphate (THZ-P) and 2-methyl-4-amino-5-hydroxymethyl pyrimidine pyrophosphate (HMP-PP) to form thiamine monophosphate (TMP).</text>
</comment>
<dbReference type="GO" id="GO:0009228">
    <property type="term" value="P:thiamine biosynthetic process"/>
    <property type="evidence" value="ECO:0007669"/>
    <property type="project" value="UniProtKB-KW"/>
</dbReference>
<keyword evidence="3 9" id="KW-0479">Metal-binding</keyword>
<feature type="binding site" evidence="9">
    <location>
        <begin position="193"/>
        <end position="194"/>
    </location>
    <ligand>
        <name>2-[(2R,5Z)-2-carboxy-4-methylthiazol-5(2H)-ylidene]ethyl phosphate</name>
        <dbReference type="ChEBI" id="CHEBI:62899"/>
    </ligand>
</feature>
<comment type="caution">
    <text evidence="13">The sequence shown here is derived from an EMBL/GenBank/DDBJ whole genome shotgun (WGS) entry which is preliminary data.</text>
</comment>
<evidence type="ECO:0000256" key="9">
    <source>
        <dbReference type="HAMAP-Rule" id="MF_00097"/>
    </source>
</evidence>
<evidence type="ECO:0000256" key="4">
    <source>
        <dbReference type="ARBA" id="ARBA00022842"/>
    </source>
</evidence>
<dbReference type="Gene3D" id="3.20.20.70">
    <property type="entry name" value="Aldolase class I"/>
    <property type="match status" value="1"/>
</dbReference>
<comment type="catalytic activity">
    <reaction evidence="8 9 10">
        <text>2-[(2R,5Z)-2-carboxy-4-methylthiazol-5(2H)-ylidene]ethyl phosphate + 4-amino-2-methyl-5-(diphosphooxymethyl)pyrimidine + 2 H(+) = thiamine phosphate + CO2 + diphosphate</text>
        <dbReference type="Rhea" id="RHEA:47844"/>
        <dbReference type="ChEBI" id="CHEBI:15378"/>
        <dbReference type="ChEBI" id="CHEBI:16526"/>
        <dbReference type="ChEBI" id="CHEBI:33019"/>
        <dbReference type="ChEBI" id="CHEBI:37575"/>
        <dbReference type="ChEBI" id="CHEBI:57841"/>
        <dbReference type="ChEBI" id="CHEBI:62899"/>
        <dbReference type="EC" id="2.5.1.3"/>
    </reaction>
</comment>
<accession>A0A1F5RFZ8</accession>
<dbReference type="HAMAP" id="MF_00097">
    <property type="entry name" value="TMP_synthase"/>
    <property type="match status" value="1"/>
</dbReference>
<feature type="binding site" evidence="9">
    <location>
        <begin position="46"/>
        <end position="50"/>
    </location>
    <ligand>
        <name>4-amino-2-methyl-5-(diphosphooxymethyl)pyrimidine</name>
        <dbReference type="ChEBI" id="CHEBI:57841"/>
    </ligand>
</feature>
<evidence type="ECO:0000256" key="8">
    <source>
        <dbReference type="ARBA" id="ARBA00047883"/>
    </source>
</evidence>
<evidence type="ECO:0000256" key="11">
    <source>
        <dbReference type="RuleBase" id="RU004253"/>
    </source>
</evidence>
<evidence type="ECO:0000256" key="1">
    <source>
        <dbReference type="ARBA" id="ARBA00005165"/>
    </source>
</evidence>
<dbReference type="CDD" id="cd00564">
    <property type="entry name" value="TMP_TenI"/>
    <property type="match status" value="1"/>
</dbReference>
<comment type="similarity">
    <text evidence="9 10">Belongs to the thiamine-phosphate synthase family.</text>
</comment>
<evidence type="ECO:0000256" key="10">
    <source>
        <dbReference type="RuleBase" id="RU003826"/>
    </source>
</evidence>
<reference evidence="13 14" key="1">
    <citation type="journal article" date="2016" name="Nat. Commun.">
        <title>Thousands of microbial genomes shed light on interconnected biogeochemical processes in an aquifer system.</title>
        <authorList>
            <person name="Anantharaman K."/>
            <person name="Brown C.T."/>
            <person name="Hug L.A."/>
            <person name="Sharon I."/>
            <person name="Castelle C.J."/>
            <person name="Probst A.J."/>
            <person name="Thomas B.C."/>
            <person name="Singh A."/>
            <person name="Wilkins M.J."/>
            <person name="Karaoz U."/>
            <person name="Brodie E.L."/>
            <person name="Williams K.H."/>
            <person name="Hubbard S.S."/>
            <person name="Banfield J.F."/>
        </authorList>
    </citation>
    <scope>NUCLEOTIDE SEQUENCE [LARGE SCALE GENOMIC DNA]</scope>
</reference>
<evidence type="ECO:0000313" key="13">
    <source>
        <dbReference type="EMBL" id="OGF13427.1"/>
    </source>
</evidence>
<evidence type="ECO:0000259" key="12">
    <source>
        <dbReference type="Pfam" id="PF02581"/>
    </source>
</evidence>
<evidence type="ECO:0000313" key="14">
    <source>
        <dbReference type="Proteomes" id="UP000177230"/>
    </source>
</evidence>
<dbReference type="EMBL" id="MFFM01000019">
    <property type="protein sequence ID" value="OGF13427.1"/>
    <property type="molecule type" value="Genomic_DNA"/>
</dbReference>
<keyword evidence="5 9" id="KW-0784">Thiamine biosynthesis</keyword>
<evidence type="ECO:0000256" key="2">
    <source>
        <dbReference type="ARBA" id="ARBA00022679"/>
    </source>
</evidence>
<evidence type="ECO:0000256" key="6">
    <source>
        <dbReference type="ARBA" id="ARBA00047334"/>
    </source>
</evidence>
<keyword evidence="2 9" id="KW-0808">Transferase</keyword>
<comment type="pathway">
    <text evidence="1 9 11">Cofactor biosynthesis; thiamine diphosphate biosynthesis; thiamine phosphate from 4-amino-2-methyl-5-diphosphomethylpyrimidine and 4-methyl-5-(2-phosphoethyl)-thiazole: step 1/1.</text>
</comment>
<feature type="binding site" evidence="9">
    <location>
        <position position="145"/>
    </location>
    <ligand>
        <name>4-amino-2-methyl-5-(diphosphooxymethyl)pyrimidine</name>
        <dbReference type="ChEBI" id="CHEBI:57841"/>
    </ligand>
</feature>
<feature type="binding site" evidence="9">
    <location>
        <position position="116"/>
    </location>
    <ligand>
        <name>4-amino-2-methyl-5-(diphosphooxymethyl)pyrimidine</name>
        <dbReference type="ChEBI" id="CHEBI:57841"/>
    </ligand>
</feature>
<keyword evidence="4 9" id="KW-0460">Magnesium</keyword>
<name>A0A1F5RFZ8_9BACT</name>
<sequence length="220" mass="23803">MKNKNQRIEAFNQIDLYPVTDQELSLGRSNLDILDGLIAGGARIVQLREKHLSKKDFYPLAQAFREKTTKAGMLLIINDHLDIALACGADGVHLGQDDLPLSAAKKLAPHLLIGVSTHNLEEALEAQEQGADYLNIGPIFATQTKEVSMEPLGPGAIKKIIPQINIPITVMGGINSSNIEQVLKAGARRIAVVSAVTKAGNIQQVVRELRKAINQSESFG</sequence>